<dbReference type="PROSITE" id="PS50268">
    <property type="entry name" value="CADHERIN_2"/>
    <property type="match status" value="2"/>
</dbReference>
<dbReference type="Gene3D" id="2.60.40.60">
    <property type="entry name" value="Cadherins"/>
    <property type="match status" value="2"/>
</dbReference>
<keyword evidence="2" id="KW-0812">Transmembrane</keyword>
<evidence type="ECO:0000313" key="11">
    <source>
        <dbReference type="Ensembl" id="ENSSCAP00000005875.1"/>
    </source>
</evidence>
<keyword evidence="8" id="KW-0325">Glycoprotein</keyword>
<reference evidence="11" key="2">
    <citation type="submission" date="2025-09" db="UniProtKB">
        <authorList>
            <consortium name="Ensembl"/>
        </authorList>
    </citation>
    <scope>IDENTIFICATION</scope>
</reference>
<dbReference type="CDD" id="cd11304">
    <property type="entry name" value="Cadherin_repeat"/>
    <property type="match status" value="2"/>
</dbReference>
<evidence type="ECO:0000256" key="2">
    <source>
        <dbReference type="ARBA" id="ARBA00022692"/>
    </source>
</evidence>
<reference evidence="11" key="1">
    <citation type="submission" date="2025-08" db="UniProtKB">
        <authorList>
            <consortium name="Ensembl"/>
        </authorList>
    </citation>
    <scope>IDENTIFICATION</scope>
</reference>
<keyword evidence="7" id="KW-0472">Membrane</keyword>
<keyword evidence="6" id="KW-1133">Transmembrane helix</keyword>
<dbReference type="AlphaFoldDB" id="A0A8C9MMX4"/>
<evidence type="ECO:0000256" key="4">
    <source>
        <dbReference type="ARBA" id="ARBA00022837"/>
    </source>
</evidence>
<proteinExistence type="predicted"/>
<evidence type="ECO:0000313" key="12">
    <source>
        <dbReference type="Proteomes" id="UP000694409"/>
    </source>
</evidence>
<dbReference type="InterPro" id="IPR015919">
    <property type="entry name" value="Cadherin-like_sf"/>
</dbReference>
<dbReference type="GO" id="GO:0007156">
    <property type="term" value="P:homophilic cell adhesion via plasma membrane adhesion molecules"/>
    <property type="evidence" value="ECO:0007669"/>
    <property type="project" value="InterPro"/>
</dbReference>
<sequence>MAEWLGLLGIPREPQSWLVPAPPAMGRDVLHLNGLLQAPSSLQPVYTVSLPENSPPGTLVLQLNATDPDEGQNGEIIYSFSSHISARARELFGIAPRTGRLEVSGELDYEESSVYQVYVQAKDLGPNAVPVRVSDVNDNAPRFSQPVYQVYVSENNVPGAYIYAVSATDRDQGANARLAYSILESQIQGMSVFTYVSINSENGFLYALRSFDYEQLKEFRWAGHLGGSRAAGRSGGGWGGMQRHVWPCDGGRMFYELLFHVYSNVKMFLCLVLHSRKQT</sequence>
<dbReference type="GeneTree" id="ENSGT00940000158277"/>
<dbReference type="PANTHER" id="PTHR24028">
    <property type="entry name" value="CADHERIN-87A"/>
    <property type="match status" value="1"/>
</dbReference>
<evidence type="ECO:0000256" key="9">
    <source>
        <dbReference type="PROSITE-ProRule" id="PRU00043"/>
    </source>
</evidence>
<evidence type="ECO:0000256" key="8">
    <source>
        <dbReference type="ARBA" id="ARBA00023180"/>
    </source>
</evidence>
<feature type="domain" description="Cadherin" evidence="10">
    <location>
        <begin position="144"/>
        <end position="219"/>
    </location>
</feature>
<dbReference type="FunFam" id="2.60.40.60:FF:000001">
    <property type="entry name" value="Protocadherin alpha 2"/>
    <property type="match status" value="1"/>
</dbReference>
<keyword evidence="12" id="KW-1185">Reference proteome</keyword>
<evidence type="ECO:0000256" key="5">
    <source>
        <dbReference type="ARBA" id="ARBA00022889"/>
    </source>
</evidence>
<name>A0A8C9MMX4_SERCA</name>
<dbReference type="FunFam" id="2.60.40.60:FF:000002">
    <property type="entry name" value="Protocadherin alpha 2"/>
    <property type="match status" value="1"/>
</dbReference>
<evidence type="ECO:0000259" key="10">
    <source>
        <dbReference type="PROSITE" id="PS50268"/>
    </source>
</evidence>
<protein>
    <submittedName>
        <fullName evidence="11">Protocadherin 10</fullName>
    </submittedName>
</protein>
<gene>
    <name evidence="11" type="primary">PCDH10</name>
</gene>
<dbReference type="Ensembl" id="ENSSCAT00000006719.1">
    <property type="protein sequence ID" value="ENSSCAP00000005875.1"/>
    <property type="gene ID" value="ENSSCAG00000004630.1"/>
</dbReference>
<dbReference type="Proteomes" id="UP000694409">
    <property type="component" value="Unassembled WGS sequence"/>
</dbReference>
<comment type="subcellular location">
    <subcellularLocation>
        <location evidence="1">Membrane</location>
        <topology evidence="1">Single-pass membrane protein</topology>
    </subcellularLocation>
</comment>
<accession>A0A8C9MMX4</accession>
<organism evidence="11 12">
    <name type="scientific">Serinus canaria</name>
    <name type="common">Island canary</name>
    <name type="synonym">Fringilla canaria</name>
    <dbReference type="NCBI Taxonomy" id="9135"/>
    <lineage>
        <taxon>Eukaryota</taxon>
        <taxon>Metazoa</taxon>
        <taxon>Chordata</taxon>
        <taxon>Craniata</taxon>
        <taxon>Vertebrata</taxon>
        <taxon>Euteleostomi</taxon>
        <taxon>Archelosauria</taxon>
        <taxon>Archosauria</taxon>
        <taxon>Dinosauria</taxon>
        <taxon>Saurischia</taxon>
        <taxon>Theropoda</taxon>
        <taxon>Coelurosauria</taxon>
        <taxon>Aves</taxon>
        <taxon>Neognathae</taxon>
        <taxon>Neoaves</taxon>
        <taxon>Telluraves</taxon>
        <taxon>Australaves</taxon>
        <taxon>Passeriformes</taxon>
        <taxon>Passeroidea</taxon>
        <taxon>Fringillidae</taxon>
        <taxon>Carduelinae</taxon>
        <taxon>Serinus</taxon>
    </lineage>
</organism>
<evidence type="ECO:0000256" key="6">
    <source>
        <dbReference type="ARBA" id="ARBA00022989"/>
    </source>
</evidence>
<dbReference type="GO" id="GO:0005509">
    <property type="term" value="F:calcium ion binding"/>
    <property type="evidence" value="ECO:0007669"/>
    <property type="project" value="UniProtKB-UniRule"/>
</dbReference>
<keyword evidence="5" id="KW-0130">Cell adhesion</keyword>
<evidence type="ECO:0000256" key="1">
    <source>
        <dbReference type="ARBA" id="ARBA00004167"/>
    </source>
</evidence>
<evidence type="ECO:0000256" key="3">
    <source>
        <dbReference type="ARBA" id="ARBA00022737"/>
    </source>
</evidence>
<dbReference type="InterPro" id="IPR050174">
    <property type="entry name" value="Protocadherin/Cadherin-CA"/>
</dbReference>
<evidence type="ECO:0000256" key="7">
    <source>
        <dbReference type="ARBA" id="ARBA00023136"/>
    </source>
</evidence>
<dbReference type="PANTHER" id="PTHR24028:SF0">
    <property type="entry name" value="PROTOCADHERIN-10"/>
    <property type="match status" value="1"/>
</dbReference>
<keyword evidence="3" id="KW-0677">Repeat</keyword>
<dbReference type="PRINTS" id="PR00205">
    <property type="entry name" value="CADHERIN"/>
</dbReference>
<feature type="domain" description="Cadherin" evidence="10">
    <location>
        <begin position="42"/>
        <end position="143"/>
    </location>
</feature>
<dbReference type="InterPro" id="IPR020894">
    <property type="entry name" value="Cadherin_CS"/>
</dbReference>
<dbReference type="Pfam" id="PF00028">
    <property type="entry name" value="Cadherin"/>
    <property type="match status" value="2"/>
</dbReference>
<dbReference type="InterPro" id="IPR002126">
    <property type="entry name" value="Cadherin-like_dom"/>
</dbReference>
<dbReference type="GO" id="GO:0005886">
    <property type="term" value="C:plasma membrane"/>
    <property type="evidence" value="ECO:0007669"/>
    <property type="project" value="InterPro"/>
</dbReference>
<keyword evidence="4 9" id="KW-0106">Calcium</keyword>
<dbReference type="SUPFAM" id="SSF49313">
    <property type="entry name" value="Cadherin-like"/>
    <property type="match status" value="2"/>
</dbReference>
<dbReference type="PROSITE" id="PS00232">
    <property type="entry name" value="CADHERIN_1"/>
    <property type="match status" value="1"/>
</dbReference>
<dbReference type="SMART" id="SM00112">
    <property type="entry name" value="CA"/>
    <property type="match status" value="1"/>
</dbReference>